<organism evidence="1">
    <name type="scientific">Rhizophora mucronata</name>
    <name type="common">Asiatic mangrove</name>
    <dbReference type="NCBI Taxonomy" id="61149"/>
    <lineage>
        <taxon>Eukaryota</taxon>
        <taxon>Viridiplantae</taxon>
        <taxon>Streptophyta</taxon>
        <taxon>Embryophyta</taxon>
        <taxon>Tracheophyta</taxon>
        <taxon>Spermatophyta</taxon>
        <taxon>Magnoliopsida</taxon>
        <taxon>eudicotyledons</taxon>
        <taxon>Gunneridae</taxon>
        <taxon>Pentapetalae</taxon>
        <taxon>rosids</taxon>
        <taxon>fabids</taxon>
        <taxon>Malpighiales</taxon>
        <taxon>Rhizophoraceae</taxon>
        <taxon>Rhizophora</taxon>
    </lineage>
</organism>
<sequence>MPMASLIIDTMIGHAPTWRRLLDMEFGLLPRMITGLLHHSFGCTFMIVS</sequence>
<accession>A0A2P2JEY4</accession>
<evidence type="ECO:0000313" key="1">
    <source>
        <dbReference type="EMBL" id="MBW92038.1"/>
    </source>
</evidence>
<dbReference type="AlphaFoldDB" id="A0A2P2JEY4"/>
<name>A0A2P2JEY4_RHIMU</name>
<reference evidence="1" key="1">
    <citation type="submission" date="2018-02" db="EMBL/GenBank/DDBJ databases">
        <title>Rhizophora mucronata_Transcriptome.</title>
        <authorList>
            <person name="Meera S.P."/>
            <person name="Sreeshan A."/>
            <person name="Augustine A."/>
        </authorList>
    </citation>
    <scope>NUCLEOTIDE SEQUENCE</scope>
    <source>
        <tissue evidence="1">Leaf</tissue>
    </source>
</reference>
<proteinExistence type="predicted"/>
<dbReference type="EMBL" id="GGEC01011555">
    <property type="protein sequence ID" value="MBW92038.1"/>
    <property type="molecule type" value="Transcribed_RNA"/>
</dbReference>
<protein>
    <submittedName>
        <fullName evidence="1">Uncharacterized protein</fullName>
    </submittedName>
</protein>